<evidence type="ECO:0000313" key="2">
    <source>
        <dbReference type="Proteomes" id="UP000789759"/>
    </source>
</evidence>
<protein>
    <submittedName>
        <fullName evidence="1">22528_t:CDS:1</fullName>
    </submittedName>
</protein>
<dbReference type="Proteomes" id="UP000789759">
    <property type="component" value="Unassembled WGS sequence"/>
</dbReference>
<gene>
    <name evidence="1" type="ORF">CPELLU_LOCUS13804</name>
</gene>
<keyword evidence="2" id="KW-1185">Reference proteome</keyword>
<dbReference type="AlphaFoldDB" id="A0A9N9NGN2"/>
<dbReference type="EMBL" id="CAJVQA010015231">
    <property type="protein sequence ID" value="CAG8736004.1"/>
    <property type="molecule type" value="Genomic_DNA"/>
</dbReference>
<reference evidence="1" key="1">
    <citation type="submission" date="2021-06" db="EMBL/GenBank/DDBJ databases">
        <authorList>
            <person name="Kallberg Y."/>
            <person name="Tangrot J."/>
            <person name="Rosling A."/>
        </authorList>
    </citation>
    <scope>NUCLEOTIDE SEQUENCE</scope>
    <source>
        <strain evidence="1">FL966</strain>
    </source>
</reference>
<name>A0A9N9NGN2_9GLOM</name>
<accession>A0A9N9NGN2</accession>
<organism evidence="1 2">
    <name type="scientific">Cetraspora pellucida</name>
    <dbReference type="NCBI Taxonomy" id="1433469"/>
    <lineage>
        <taxon>Eukaryota</taxon>
        <taxon>Fungi</taxon>
        <taxon>Fungi incertae sedis</taxon>
        <taxon>Mucoromycota</taxon>
        <taxon>Glomeromycotina</taxon>
        <taxon>Glomeromycetes</taxon>
        <taxon>Diversisporales</taxon>
        <taxon>Gigasporaceae</taxon>
        <taxon>Cetraspora</taxon>
    </lineage>
</organism>
<proteinExistence type="predicted"/>
<comment type="caution">
    <text evidence="1">The sequence shown here is derived from an EMBL/GenBank/DDBJ whole genome shotgun (WGS) entry which is preliminary data.</text>
</comment>
<sequence>MFFFKKNKQIKKSTIAIPQDKNITDLDKISESLDSFSKHLDNVEDEDINTNVDLNDDLDNNNSKILQYDLDEVTRKDQITNYLKTK</sequence>
<evidence type="ECO:0000313" key="1">
    <source>
        <dbReference type="EMBL" id="CAG8736004.1"/>
    </source>
</evidence>